<proteinExistence type="predicted"/>
<sequence>MTALASDSSLETDTTTAHKASPDGFNLAALTALTVGERVIDPDLIPWVPYIEGVDVKPLRLNRKTGIWVNLTRVVGGGVVGRHYHGSSVVGYVLEGSWFYRERDWVARAGMMIWEPPGDIHTLVTNPEGTTTLFLMEGPLFYLNDDDHVIGFDDVLSFTKMYRDYCEANGIEALDLDY</sequence>
<dbReference type="EMBL" id="CAFBNE010000001">
    <property type="protein sequence ID" value="CAB4927345.1"/>
    <property type="molecule type" value="Genomic_DNA"/>
</dbReference>
<dbReference type="InterPro" id="IPR025979">
    <property type="entry name" value="ChrR-like_cupin_dom"/>
</dbReference>
<dbReference type="InterPro" id="IPR011051">
    <property type="entry name" value="RmlC_Cupin_sf"/>
</dbReference>
<organism evidence="2">
    <name type="scientific">freshwater metagenome</name>
    <dbReference type="NCBI Taxonomy" id="449393"/>
    <lineage>
        <taxon>unclassified sequences</taxon>
        <taxon>metagenomes</taxon>
        <taxon>ecological metagenomes</taxon>
    </lineage>
</organism>
<name>A0A6J7I8W9_9ZZZZ</name>
<dbReference type="AlphaFoldDB" id="A0A6J7I8W9"/>
<dbReference type="SUPFAM" id="SSF51182">
    <property type="entry name" value="RmlC-like cupins"/>
    <property type="match status" value="1"/>
</dbReference>
<feature type="domain" description="ChrR-like cupin" evidence="1">
    <location>
        <begin position="37"/>
        <end position="140"/>
    </location>
</feature>
<dbReference type="Pfam" id="PF12973">
    <property type="entry name" value="Cupin_7"/>
    <property type="match status" value="1"/>
</dbReference>
<dbReference type="CDD" id="cd20302">
    <property type="entry name" value="cupin_DAD"/>
    <property type="match status" value="1"/>
</dbReference>
<evidence type="ECO:0000259" key="1">
    <source>
        <dbReference type="Pfam" id="PF12973"/>
    </source>
</evidence>
<accession>A0A6J7I8W9</accession>
<dbReference type="Gene3D" id="2.60.120.10">
    <property type="entry name" value="Jelly Rolls"/>
    <property type="match status" value="1"/>
</dbReference>
<evidence type="ECO:0000313" key="2">
    <source>
        <dbReference type="EMBL" id="CAB4927345.1"/>
    </source>
</evidence>
<dbReference type="InterPro" id="IPR014710">
    <property type="entry name" value="RmlC-like_jellyroll"/>
</dbReference>
<gene>
    <name evidence="2" type="ORF">UFOPK3772_00038</name>
</gene>
<protein>
    <submittedName>
        <fullName evidence="2">Unannotated protein</fullName>
    </submittedName>
</protein>
<reference evidence="2" key="1">
    <citation type="submission" date="2020-05" db="EMBL/GenBank/DDBJ databases">
        <authorList>
            <person name="Chiriac C."/>
            <person name="Salcher M."/>
            <person name="Ghai R."/>
            <person name="Kavagutti S V."/>
        </authorList>
    </citation>
    <scope>NUCLEOTIDE SEQUENCE</scope>
</reference>